<dbReference type="EMBL" id="SEWE01000010">
    <property type="protein sequence ID" value="RYU81267.1"/>
    <property type="molecule type" value="Genomic_DNA"/>
</dbReference>
<gene>
    <name evidence="1" type="ORF">EWM57_06740</name>
</gene>
<protein>
    <submittedName>
        <fullName evidence="1">Uncharacterized protein</fullName>
    </submittedName>
</protein>
<evidence type="ECO:0000313" key="1">
    <source>
        <dbReference type="EMBL" id="RYU81267.1"/>
    </source>
</evidence>
<proteinExistence type="predicted"/>
<dbReference type="Proteomes" id="UP000294155">
    <property type="component" value="Unassembled WGS sequence"/>
</dbReference>
<dbReference type="OrthoDB" id="2111564at2"/>
<accession>A0A4Q5LET0</accession>
<name>A0A4Q5LET0_9BACT</name>
<sequence length="168" mass="19043">MVLKNTSAAICLPEEYHIAQNIVDVYIGQLVEILLLDTYKGLNTTGISQDVTWQEDNKDAKHIIDLLADQGKYDLVSTIIIKHVFMSVLGDFVEFLSESVNAIKSAKFGVGFALLRKPIVDELLIFEEIFLDKNGYYDRYYAKGNIRSYDPSYRGGGCIQSHHRESCR</sequence>
<evidence type="ECO:0000313" key="2">
    <source>
        <dbReference type="Proteomes" id="UP000294155"/>
    </source>
</evidence>
<dbReference type="AlphaFoldDB" id="A0A4Q5LET0"/>
<reference evidence="1 2" key="1">
    <citation type="submission" date="2019-02" db="EMBL/GenBank/DDBJ databases">
        <title>Bacterial novel species isolated from soil.</title>
        <authorList>
            <person name="Jung H.-Y."/>
        </authorList>
    </citation>
    <scope>NUCLEOTIDE SEQUENCE [LARGE SCALE GENOMIC DNA]</scope>
    <source>
        <strain evidence="1 2">1-3-3-3</strain>
    </source>
</reference>
<organism evidence="1 2">
    <name type="scientific">Hymenobacter persicinus</name>
    <dbReference type="NCBI Taxonomy" id="2025506"/>
    <lineage>
        <taxon>Bacteria</taxon>
        <taxon>Pseudomonadati</taxon>
        <taxon>Bacteroidota</taxon>
        <taxon>Cytophagia</taxon>
        <taxon>Cytophagales</taxon>
        <taxon>Hymenobacteraceae</taxon>
        <taxon>Hymenobacter</taxon>
    </lineage>
</organism>
<dbReference type="RefSeq" id="WP_129920373.1">
    <property type="nucleotide sequence ID" value="NZ_SEWE01000010.1"/>
</dbReference>
<comment type="caution">
    <text evidence="1">The sequence shown here is derived from an EMBL/GenBank/DDBJ whole genome shotgun (WGS) entry which is preliminary data.</text>
</comment>
<keyword evidence="2" id="KW-1185">Reference proteome</keyword>